<proteinExistence type="predicted"/>
<dbReference type="EMBL" id="KN833106">
    <property type="protein sequence ID" value="KIM72822.1"/>
    <property type="molecule type" value="Genomic_DNA"/>
</dbReference>
<reference evidence="2 3" key="1">
    <citation type="submission" date="2014-04" db="EMBL/GenBank/DDBJ databases">
        <authorList>
            <consortium name="DOE Joint Genome Institute"/>
            <person name="Kuo A."/>
            <person name="Tarkka M."/>
            <person name="Buscot F."/>
            <person name="Kohler A."/>
            <person name="Nagy L.G."/>
            <person name="Floudas D."/>
            <person name="Copeland A."/>
            <person name="Barry K.W."/>
            <person name="Cichocki N."/>
            <person name="Veneault-Fourrey C."/>
            <person name="LaButti K."/>
            <person name="Lindquist E.A."/>
            <person name="Lipzen A."/>
            <person name="Lundell T."/>
            <person name="Morin E."/>
            <person name="Murat C."/>
            <person name="Sun H."/>
            <person name="Tunlid A."/>
            <person name="Henrissat B."/>
            <person name="Grigoriev I.V."/>
            <person name="Hibbett D.S."/>
            <person name="Martin F."/>
            <person name="Nordberg H.P."/>
            <person name="Cantor M.N."/>
            <person name="Hua S.X."/>
        </authorList>
    </citation>
    <scope>NUCLEOTIDE SEQUENCE [LARGE SCALE GENOMIC DNA]</scope>
    <source>
        <strain evidence="2 3">F 1598</strain>
    </source>
</reference>
<dbReference type="AlphaFoldDB" id="A0A0C3B679"/>
<name>A0A0C3B679_PILCF</name>
<evidence type="ECO:0000313" key="2">
    <source>
        <dbReference type="EMBL" id="KIM72822.1"/>
    </source>
</evidence>
<dbReference type="HOGENOM" id="CLU_2528278_0_0_1"/>
<feature type="region of interest" description="Disordered" evidence="1">
    <location>
        <begin position="1"/>
        <end position="29"/>
    </location>
</feature>
<dbReference type="Proteomes" id="UP000054166">
    <property type="component" value="Unassembled WGS sequence"/>
</dbReference>
<gene>
    <name evidence="2" type="ORF">PILCRDRAFT_15800</name>
</gene>
<dbReference type="InParanoid" id="A0A0C3B679"/>
<protein>
    <submittedName>
        <fullName evidence="2">Uncharacterized protein</fullName>
    </submittedName>
</protein>
<sequence length="84" mass="9564">MSLRARRPHRDKDKIHNVDARSSKFSDVNGCQNNDSPTIVNGNIIIMINFPSRPKGVIIIIFSFCFFLETRVLGCCDEQTHLQS</sequence>
<organism evidence="2 3">
    <name type="scientific">Piloderma croceum (strain F 1598)</name>
    <dbReference type="NCBI Taxonomy" id="765440"/>
    <lineage>
        <taxon>Eukaryota</taxon>
        <taxon>Fungi</taxon>
        <taxon>Dikarya</taxon>
        <taxon>Basidiomycota</taxon>
        <taxon>Agaricomycotina</taxon>
        <taxon>Agaricomycetes</taxon>
        <taxon>Agaricomycetidae</taxon>
        <taxon>Atheliales</taxon>
        <taxon>Atheliaceae</taxon>
        <taxon>Piloderma</taxon>
    </lineage>
</organism>
<evidence type="ECO:0000313" key="3">
    <source>
        <dbReference type="Proteomes" id="UP000054166"/>
    </source>
</evidence>
<accession>A0A0C3B679</accession>
<reference evidence="3" key="2">
    <citation type="submission" date="2015-01" db="EMBL/GenBank/DDBJ databases">
        <title>Evolutionary Origins and Diversification of the Mycorrhizal Mutualists.</title>
        <authorList>
            <consortium name="DOE Joint Genome Institute"/>
            <consortium name="Mycorrhizal Genomics Consortium"/>
            <person name="Kohler A."/>
            <person name="Kuo A."/>
            <person name="Nagy L.G."/>
            <person name="Floudas D."/>
            <person name="Copeland A."/>
            <person name="Barry K.W."/>
            <person name="Cichocki N."/>
            <person name="Veneault-Fourrey C."/>
            <person name="LaButti K."/>
            <person name="Lindquist E.A."/>
            <person name="Lipzen A."/>
            <person name="Lundell T."/>
            <person name="Morin E."/>
            <person name="Murat C."/>
            <person name="Riley R."/>
            <person name="Ohm R."/>
            <person name="Sun H."/>
            <person name="Tunlid A."/>
            <person name="Henrissat B."/>
            <person name="Grigoriev I.V."/>
            <person name="Hibbett D.S."/>
            <person name="Martin F."/>
        </authorList>
    </citation>
    <scope>NUCLEOTIDE SEQUENCE [LARGE SCALE GENOMIC DNA]</scope>
    <source>
        <strain evidence="3">F 1598</strain>
    </source>
</reference>
<keyword evidence="3" id="KW-1185">Reference proteome</keyword>
<evidence type="ECO:0000256" key="1">
    <source>
        <dbReference type="SAM" id="MobiDB-lite"/>
    </source>
</evidence>
<feature type="compositionally biased region" description="Basic and acidic residues" evidence="1">
    <location>
        <begin position="10"/>
        <end position="24"/>
    </location>
</feature>